<evidence type="ECO:0000313" key="2">
    <source>
        <dbReference type="Proteomes" id="UP000636938"/>
    </source>
</evidence>
<evidence type="ECO:0000313" key="1">
    <source>
        <dbReference type="EMBL" id="MBD7952737.1"/>
    </source>
</evidence>
<accession>A0A8X8FTR0</accession>
<reference evidence="1 2" key="1">
    <citation type="submission" date="2020-08" db="EMBL/GenBank/DDBJ databases">
        <title>A Genomic Blueprint of the Chicken Gut Microbiome.</title>
        <authorList>
            <person name="Gilroy R."/>
            <person name="Ravi A."/>
            <person name="Getino M."/>
            <person name="Pursley I."/>
            <person name="Horton D.L."/>
            <person name="Alikhan N.-F."/>
            <person name="Baker D."/>
            <person name="Gharbi K."/>
            <person name="Hall N."/>
            <person name="Watson M."/>
            <person name="Adriaenssens E.M."/>
            <person name="Foster-Nyarko E."/>
            <person name="Jarju S."/>
            <person name="Secka A."/>
            <person name="Antonio M."/>
            <person name="Oren A."/>
            <person name="Chaudhuri R."/>
            <person name="La Ragione R.M."/>
            <person name="Hildebrand F."/>
            <person name="Pallen M.J."/>
        </authorList>
    </citation>
    <scope>NUCLEOTIDE SEQUENCE [LARGE SCALE GENOMIC DNA]</scope>
    <source>
        <strain evidence="1 2">Sa5BUN4</strain>
    </source>
</reference>
<dbReference type="Proteomes" id="UP000636938">
    <property type="component" value="Unassembled WGS sequence"/>
</dbReference>
<keyword evidence="2" id="KW-1185">Reference proteome</keyword>
<gene>
    <name evidence="1" type="ORF">H9654_00835</name>
</gene>
<dbReference type="EMBL" id="JACSQS010000001">
    <property type="protein sequence ID" value="MBD7952737.1"/>
    <property type="molecule type" value="Genomic_DNA"/>
</dbReference>
<organism evidence="1 2">
    <name type="scientific">Stenotrophomonas lacuserhaii</name>
    <dbReference type="NCBI Taxonomy" id="2760084"/>
    <lineage>
        <taxon>Bacteria</taxon>
        <taxon>Pseudomonadati</taxon>
        <taxon>Pseudomonadota</taxon>
        <taxon>Gammaproteobacteria</taxon>
        <taxon>Lysobacterales</taxon>
        <taxon>Lysobacteraceae</taxon>
        <taxon>Stenotrophomonas</taxon>
    </lineage>
</organism>
<dbReference type="AlphaFoldDB" id="A0A8X8FTR0"/>
<comment type="caution">
    <text evidence="1">The sequence shown here is derived from an EMBL/GenBank/DDBJ whole genome shotgun (WGS) entry which is preliminary data.</text>
</comment>
<sequence>MDAPQQTLTPMPDHFHWKPRCHLDTLPTGLFLHGEIVASMHQRIDGAWLARLHADDGLDTPLVMRRCTSFDAGRKGCELWALRHERALRRKVAIKLQWIQDNVVLRGRGAQLERQHTTGPS</sequence>
<protein>
    <submittedName>
        <fullName evidence="1">Uncharacterized protein</fullName>
    </submittedName>
</protein>
<name>A0A8X8FTR0_9GAMM</name>
<proteinExistence type="predicted"/>
<dbReference type="RefSeq" id="WP_225211776.1">
    <property type="nucleotide sequence ID" value="NZ_JACSQS010000001.1"/>
</dbReference>